<dbReference type="SUPFAM" id="SSF52413">
    <property type="entry name" value="UDP-glucose/GDP-mannose dehydrogenase C-terminal domain"/>
    <property type="match status" value="1"/>
</dbReference>
<gene>
    <name evidence="1" type="primary">wbpA</name>
    <name evidence="1" type="ORF">SSCH_1230009</name>
</gene>
<proteinExistence type="predicted"/>
<accession>A0A0B7MIK1</accession>
<dbReference type="EMBL" id="CDRZ01000028">
    <property type="protein sequence ID" value="CEO87776.1"/>
    <property type="molecule type" value="Genomic_DNA"/>
</dbReference>
<dbReference type="GO" id="GO:0047004">
    <property type="term" value="F:UDP-N-acetylglucosamine 6-dehydrogenase activity"/>
    <property type="evidence" value="ECO:0007669"/>
    <property type="project" value="UniProtKB-EC"/>
</dbReference>
<dbReference type="InterPro" id="IPR036220">
    <property type="entry name" value="UDP-Glc/GDP-Man_DH_C_sf"/>
</dbReference>
<protein>
    <submittedName>
        <fullName evidence="1">UDP-N-acetyl-D-mannosaminuronate dehydrogenase (Framgment 2)</fullName>
        <ecNumber evidence="1">1.1.1.136</ecNumber>
    </submittedName>
</protein>
<dbReference type="AlphaFoldDB" id="A0A0B7MIK1"/>
<evidence type="ECO:0000313" key="1">
    <source>
        <dbReference type="EMBL" id="CEO87776.1"/>
    </source>
</evidence>
<dbReference type="Gene3D" id="3.40.50.720">
    <property type="entry name" value="NAD(P)-binding Rossmann-like Domain"/>
    <property type="match status" value="1"/>
</dbReference>
<keyword evidence="2" id="KW-1185">Reference proteome</keyword>
<reference evidence="2" key="1">
    <citation type="submission" date="2015-01" db="EMBL/GenBank/DDBJ databases">
        <authorList>
            <person name="Manzoor Shahid"/>
            <person name="Zubair Saima"/>
        </authorList>
    </citation>
    <scope>NUCLEOTIDE SEQUENCE [LARGE SCALE GENOMIC DNA]</scope>
    <source>
        <strain evidence="2">Sp3</strain>
    </source>
</reference>
<name>A0A0B7MIK1_9FIRM</name>
<sequence>MDGVSLSAEKLQEADCVLIATDHSDFDYDWIVENSKIVVDTRNATRGVKNHRDKIVKI</sequence>
<evidence type="ECO:0000313" key="2">
    <source>
        <dbReference type="Proteomes" id="UP000046155"/>
    </source>
</evidence>
<organism evidence="1 2">
    <name type="scientific">Syntrophaceticus schinkii</name>
    <dbReference type="NCBI Taxonomy" id="499207"/>
    <lineage>
        <taxon>Bacteria</taxon>
        <taxon>Bacillati</taxon>
        <taxon>Bacillota</taxon>
        <taxon>Clostridia</taxon>
        <taxon>Thermoanaerobacterales</taxon>
        <taxon>Thermoanaerobacterales Family III. Incertae Sedis</taxon>
        <taxon>Syntrophaceticus</taxon>
    </lineage>
</organism>
<dbReference type="Proteomes" id="UP000046155">
    <property type="component" value="Unassembled WGS sequence"/>
</dbReference>
<dbReference type="EC" id="1.1.1.136" evidence="1"/>
<keyword evidence="1" id="KW-0560">Oxidoreductase</keyword>